<keyword evidence="2" id="KW-1185">Reference proteome</keyword>
<gene>
    <name evidence="1" type="ORF">NCTC13315_00816</name>
</gene>
<reference evidence="1 2" key="1">
    <citation type="submission" date="2018-06" db="EMBL/GenBank/DDBJ databases">
        <authorList>
            <consortium name="Pathogen Informatics"/>
            <person name="Doyle S."/>
        </authorList>
    </citation>
    <scope>NUCLEOTIDE SEQUENCE [LARGE SCALE GENOMIC DNA]</scope>
    <source>
        <strain evidence="1 2">NCTC13315</strain>
    </source>
</reference>
<dbReference type="OrthoDB" id="5651074at2"/>
<organism evidence="1 2">
    <name type="scientific">Legionella beliardensis</name>
    <dbReference type="NCBI Taxonomy" id="91822"/>
    <lineage>
        <taxon>Bacteria</taxon>
        <taxon>Pseudomonadati</taxon>
        <taxon>Pseudomonadota</taxon>
        <taxon>Gammaproteobacteria</taxon>
        <taxon>Legionellales</taxon>
        <taxon>Legionellaceae</taxon>
        <taxon>Legionella</taxon>
    </lineage>
</organism>
<evidence type="ECO:0000313" key="1">
    <source>
        <dbReference type="EMBL" id="STX28288.1"/>
    </source>
</evidence>
<dbReference type="Pfam" id="PF13646">
    <property type="entry name" value="HEAT_2"/>
    <property type="match status" value="1"/>
</dbReference>
<accession>A0A378HZC3</accession>
<dbReference type="Proteomes" id="UP000254968">
    <property type="component" value="Unassembled WGS sequence"/>
</dbReference>
<dbReference type="EMBL" id="UGNV01000001">
    <property type="protein sequence ID" value="STX28288.1"/>
    <property type="molecule type" value="Genomic_DNA"/>
</dbReference>
<dbReference type="AlphaFoldDB" id="A0A378HZC3"/>
<evidence type="ECO:0008006" key="3">
    <source>
        <dbReference type="Google" id="ProtNLM"/>
    </source>
</evidence>
<name>A0A378HZC3_9GAMM</name>
<protein>
    <recommendedName>
        <fullName evidence="3">HEAT repeat domain-containing protein</fullName>
    </recommendedName>
</protein>
<evidence type="ECO:0000313" key="2">
    <source>
        <dbReference type="Proteomes" id="UP000254968"/>
    </source>
</evidence>
<sequence length="278" mass="32157">MSSLTFYQLGQLLYETLNKPNTNFFDLVTVFNNLKRNDIISLINSFLIEITTNDKMIAENNVYLYQQPGIYLLMRFTHCKASSSALLASEVDAIVMNLSEKEVKVPLYHCNIQHNRLYEKPSPLKRENDLLLASHQAYCLPAFSSILDFYDASQNAPLIIVHSNKKAKTTWAFDRDSLNPIRRISTDVRASRIRLTLELFQAMQVRRIKSLLEKLILSNYDANVRWEAIKYYYKINNKHTLPLLKKIAFEDCDPEIRRAAQKTLESIMGSQHDGNTQS</sequence>
<proteinExistence type="predicted"/>
<dbReference type="SUPFAM" id="SSF48371">
    <property type="entry name" value="ARM repeat"/>
    <property type="match status" value="1"/>
</dbReference>
<dbReference type="RefSeq" id="WP_115302049.1">
    <property type="nucleotide sequence ID" value="NZ_CAAAHO010000001.1"/>
</dbReference>
<dbReference type="InterPro" id="IPR016024">
    <property type="entry name" value="ARM-type_fold"/>
</dbReference>